<gene>
    <name evidence="1" type="ORF">EYF80_059516</name>
</gene>
<organism evidence="1 2">
    <name type="scientific">Liparis tanakae</name>
    <name type="common">Tanaka's snailfish</name>
    <dbReference type="NCBI Taxonomy" id="230148"/>
    <lineage>
        <taxon>Eukaryota</taxon>
        <taxon>Metazoa</taxon>
        <taxon>Chordata</taxon>
        <taxon>Craniata</taxon>
        <taxon>Vertebrata</taxon>
        <taxon>Euteleostomi</taxon>
        <taxon>Actinopterygii</taxon>
        <taxon>Neopterygii</taxon>
        <taxon>Teleostei</taxon>
        <taxon>Neoteleostei</taxon>
        <taxon>Acanthomorphata</taxon>
        <taxon>Eupercaria</taxon>
        <taxon>Perciformes</taxon>
        <taxon>Cottioidei</taxon>
        <taxon>Cottales</taxon>
        <taxon>Liparidae</taxon>
        <taxon>Liparis</taxon>
    </lineage>
</organism>
<dbReference type="Proteomes" id="UP000314294">
    <property type="component" value="Unassembled WGS sequence"/>
</dbReference>
<name>A0A4Z2EPU4_9TELE</name>
<reference evidence="1 2" key="1">
    <citation type="submission" date="2019-03" db="EMBL/GenBank/DDBJ databases">
        <title>First draft genome of Liparis tanakae, snailfish: a comprehensive survey of snailfish specific genes.</title>
        <authorList>
            <person name="Kim W."/>
            <person name="Song I."/>
            <person name="Jeong J.-H."/>
            <person name="Kim D."/>
            <person name="Kim S."/>
            <person name="Ryu S."/>
            <person name="Song J.Y."/>
            <person name="Lee S.K."/>
        </authorList>
    </citation>
    <scope>NUCLEOTIDE SEQUENCE [LARGE SCALE GENOMIC DNA]</scope>
    <source>
        <tissue evidence="1">Muscle</tissue>
    </source>
</reference>
<keyword evidence="2" id="KW-1185">Reference proteome</keyword>
<evidence type="ECO:0000313" key="1">
    <source>
        <dbReference type="EMBL" id="TNN30332.1"/>
    </source>
</evidence>
<sequence length="63" mass="6799">MHVFPIKAAAAKQREASAEDVAAVRWSQSSPCSSRSCLSEAPQDGNQIELQLDASLEKAARKQ</sequence>
<evidence type="ECO:0000313" key="2">
    <source>
        <dbReference type="Proteomes" id="UP000314294"/>
    </source>
</evidence>
<dbReference type="AlphaFoldDB" id="A0A4Z2EPU4"/>
<proteinExistence type="predicted"/>
<dbReference type="EMBL" id="SRLO01004614">
    <property type="protein sequence ID" value="TNN30332.1"/>
    <property type="molecule type" value="Genomic_DNA"/>
</dbReference>
<accession>A0A4Z2EPU4</accession>
<comment type="caution">
    <text evidence="1">The sequence shown here is derived from an EMBL/GenBank/DDBJ whole genome shotgun (WGS) entry which is preliminary data.</text>
</comment>
<protein>
    <submittedName>
        <fullName evidence="1">Uncharacterized protein</fullName>
    </submittedName>
</protein>